<comment type="caution">
    <text evidence="2">The sequence shown here is derived from an EMBL/GenBank/DDBJ whole genome shotgun (WGS) entry which is preliminary data.</text>
</comment>
<organism evidence="2 3">
    <name type="scientific">Geomesophilobacter sediminis</name>
    <dbReference type="NCBI Taxonomy" id="2798584"/>
    <lineage>
        <taxon>Bacteria</taxon>
        <taxon>Pseudomonadati</taxon>
        <taxon>Thermodesulfobacteriota</taxon>
        <taxon>Desulfuromonadia</taxon>
        <taxon>Geobacterales</taxon>
        <taxon>Geobacteraceae</taxon>
        <taxon>Geomesophilobacter</taxon>
    </lineage>
</organism>
<evidence type="ECO:0000313" key="2">
    <source>
        <dbReference type="EMBL" id="MBJ6724119.1"/>
    </source>
</evidence>
<reference evidence="2" key="1">
    <citation type="submission" date="2020-12" db="EMBL/GenBank/DDBJ databases">
        <title>Geomonas sp. Red875, isolated from river sediment.</title>
        <authorList>
            <person name="Xu Z."/>
            <person name="Zhang Z."/>
            <person name="Masuda Y."/>
            <person name="Itoh H."/>
            <person name="Senoo K."/>
        </authorList>
    </citation>
    <scope>NUCLEOTIDE SEQUENCE</scope>
    <source>
        <strain evidence="2">Red875</strain>
    </source>
</reference>
<keyword evidence="3" id="KW-1185">Reference proteome</keyword>
<name>A0A8J7JE25_9BACT</name>
<proteinExistence type="predicted"/>
<sequence>MTLSHPILVIAYQDDVRASLEASLRQQDVEAVVCSSFYEAETQAMCQPFCGVLVDLTAMVKAKGEEKVVACSLTGFYPTLRVRTMGSVLVPMIMPGGARQERSLVDFLTKACGEFRPRALRAFRRHEMCVPAFLRRDGEEIRSFTVDLSWGGAFFVVVEAERFAVGEEVEVFFPDLNQGVRVSVRWVRGWGERRAPGIGCQFLEPGADFEEGLNAVLKVAKDQDRDRVVA</sequence>
<gene>
    <name evidence="2" type="ORF">JFN93_05310</name>
</gene>
<protein>
    <submittedName>
        <fullName evidence="2">PilZ domain-containing protein</fullName>
    </submittedName>
</protein>
<evidence type="ECO:0000259" key="1">
    <source>
        <dbReference type="Pfam" id="PF07238"/>
    </source>
</evidence>
<evidence type="ECO:0000313" key="3">
    <source>
        <dbReference type="Proteomes" id="UP000636888"/>
    </source>
</evidence>
<dbReference type="AlphaFoldDB" id="A0A8J7JE25"/>
<dbReference type="InterPro" id="IPR009875">
    <property type="entry name" value="PilZ_domain"/>
</dbReference>
<dbReference type="SUPFAM" id="SSF141371">
    <property type="entry name" value="PilZ domain-like"/>
    <property type="match status" value="1"/>
</dbReference>
<accession>A0A8J7JE25</accession>
<dbReference type="Pfam" id="PF07238">
    <property type="entry name" value="PilZ"/>
    <property type="match status" value="1"/>
</dbReference>
<dbReference type="Gene3D" id="2.40.10.220">
    <property type="entry name" value="predicted glycosyltransferase like domains"/>
    <property type="match status" value="1"/>
</dbReference>
<dbReference type="RefSeq" id="WP_199382966.1">
    <property type="nucleotide sequence ID" value="NZ_JAEMHM010000004.1"/>
</dbReference>
<dbReference type="EMBL" id="JAEMHM010000004">
    <property type="protein sequence ID" value="MBJ6724119.1"/>
    <property type="molecule type" value="Genomic_DNA"/>
</dbReference>
<dbReference type="Proteomes" id="UP000636888">
    <property type="component" value="Unassembled WGS sequence"/>
</dbReference>
<dbReference type="GO" id="GO:0035438">
    <property type="term" value="F:cyclic-di-GMP binding"/>
    <property type="evidence" value="ECO:0007669"/>
    <property type="project" value="InterPro"/>
</dbReference>
<feature type="domain" description="PilZ" evidence="1">
    <location>
        <begin position="121"/>
        <end position="213"/>
    </location>
</feature>